<dbReference type="RefSeq" id="WP_220115127.1">
    <property type="nucleotide sequence ID" value="NZ_JAHZSV010000050.1"/>
</dbReference>
<comment type="caution">
    <text evidence="2">The sequence shown here is derived from an EMBL/GenBank/DDBJ whole genome shotgun (WGS) entry which is preliminary data.</text>
</comment>
<sequence>MNKNKNPYKFFSNYVLRTPLLSFDYYKKLTQDEYVSDEALKECFNDPLIKESCFLASPTLFFELEKWVKGELDTVKEDKVRLSFFKYLTRMCTRCTPFGLFAGCSLGSFGDHTSIRNSSPVQNKRHTRLDMNYLVALSQDISKKKQIREELMFFPNTSIYQTGDQIRYVEYYYINNIRQHHVVEVENSDYLQKIFAKAKVGANIQELTEVLIEEEISREVAEGFIEELLDSQLLISELEPSVSGPEFMSHILEVLKKLKNSNEEVKLLTDIGMRLKDLDKRLCNPPNTYISLSDKIKDNPTPFDIRFLFQTDLELRPEENKLSFSLMKSLKRGMVLMNKLTLQKTDDNLSKFKEAFLERYDEREMQLSKVLDVETGIGYIQGGVIGDFNPLVDDILLPQQDDFYRKTTIVHNKIHQILEEKLIHCEKTNGKKVVFTKNDFDDFPINWDDLPDTLSGMIRIVLEDNCEKILFAGMSGSSAANLLGRFCHGDKKINDYTQKIVDTEAEMNPEWKRRT</sequence>
<reference evidence="2 3" key="1">
    <citation type="submission" date="2021-08" db="EMBL/GenBank/DDBJ databases">
        <title>Muricauda profundi sp. nov., a marine bacterium isolated from deep seawater of the Mariana Trench.</title>
        <authorList>
            <person name="Wei Y."/>
        </authorList>
    </citation>
    <scope>NUCLEOTIDE SEQUENCE [LARGE SCALE GENOMIC DNA]</scope>
    <source>
        <strain evidence="2 3">W52</strain>
    </source>
</reference>
<dbReference type="InterPro" id="IPR006827">
    <property type="entry name" value="Lant_deHydtase_N"/>
</dbReference>
<proteinExistence type="predicted"/>
<accession>A0ABS7EW39</accession>
<gene>
    <name evidence="2" type="ORF">K1F36_18605</name>
</gene>
<dbReference type="EMBL" id="JAHZSV010000050">
    <property type="protein sequence ID" value="MBW8201838.1"/>
    <property type="molecule type" value="Genomic_DNA"/>
</dbReference>
<evidence type="ECO:0000259" key="1">
    <source>
        <dbReference type="Pfam" id="PF04738"/>
    </source>
</evidence>
<name>A0ABS7EW39_9FLAO</name>
<feature type="domain" description="Lantibiotic dehydratase N-terminal" evidence="1">
    <location>
        <begin position="46"/>
        <end position="506"/>
    </location>
</feature>
<dbReference type="Proteomes" id="UP001196136">
    <property type="component" value="Unassembled WGS sequence"/>
</dbReference>
<organism evidence="2 3">
    <name type="scientific">Flagellimonas abyssi</name>
    <dbReference type="NCBI Taxonomy" id="2864871"/>
    <lineage>
        <taxon>Bacteria</taxon>
        <taxon>Pseudomonadati</taxon>
        <taxon>Bacteroidota</taxon>
        <taxon>Flavobacteriia</taxon>
        <taxon>Flavobacteriales</taxon>
        <taxon>Flavobacteriaceae</taxon>
        <taxon>Flagellimonas</taxon>
    </lineage>
</organism>
<dbReference type="Pfam" id="PF04738">
    <property type="entry name" value="Lant_dehydr_N"/>
    <property type="match status" value="1"/>
</dbReference>
<protein>
    <submittedName>
        <fullName evidence="2">Lantibiotic dehydratase family protein</fullName>
    </submittedName>
</protein>
<evidence type="ECO:0000313" key="2">
    <source>
        <dbReference type="EMBL" id="MBW8201838.1"/>
    </source>
</evidence>
<keyword evidence="3" id="KW-1185">Reference proteome</keyword>
<evidence type="ECO:0000313" key="3">
    <source>
        <dbReference type="Proteomes" id="UP001196136"/>
    </source>
</evidence>